<dbReference type="PANTHER" id="PTHR30570">
    <property type="entry name" value="PERIPLASMIC PHOSPHATE BINDING COMPONENT OF PHOSPHATE ABC TRANSPORTER"/>
    <property type="match status" value="1"/>
</dbReference>
<dbReference type="EMBL" id="CP138858">
    <property type="protein sequence ID" value="WPJ94186.1"/>
    <property type="molecule type" value="Genomic_DNA"/>
</dbReference>
<name>A0ABZ0RFK1_9BACT</name>
<proteinExistence type="inferred from homology"/>
<evidence type="ECO:0000259" key="5">
    <source>
        <dbReference type="Pfam" id="PF12849"/>
    </source>
</evidence>
<feature type="chain" id="PRO_5044959414" description="Phosphate-binding protein" evidence="4">
    <location>
        <begin position="27"/>
        <end position="317"/>
    </location>
</feature>
<evidence type="ECO:0000256" key="2">
    <source>
        <dbReference type="ARBA" id="ARBA00022448"/>
    </source>
</evidence>
<dbReference type="RefSeq" id="WP_319831130.1">
    <property type="nucleotide sequence ID" value="NZ_CP138858.1"/>
</dbReference>
<dbReference type="InterPro" id="IPR024370">
    <property type="entry name" value="PBP_domain"/>
</dbReference>
<gene>
    <name evidence="6" type="ORF">SH580_12155</name>
</gene>
<feature type="domain" description="PBP" evidence="5">
    <location>
        <begin position="40"/>
        <end position="290"/>
    </location>
</feature>
<evidence type="ECO:0000256" key="4">
    <source>
        <dbReference type="RuleBase" id="RU367119"/>
    </source>
</evidence>
<evidence type="ECO:0000313" key="6">
    <source>
        <dbReference type="EMBL" id="WPJ94186.1"/>
    </source>
</evidence>
<comment type="similarity">
    <text evidence="1 4">Belongs to the PstS family.</text>
</comment>
<sequence length="317" mass="33643">MNTTSILRGLTAALCMSFAGQTSSLANVDPNLPVYESVSGVSGNLNSIGSDTLNNLMTLWAEGFEAIYPNVNIQIEGKGSSTAPPALIEGTAQIGPMSREMKGSEMDAFEARYGYKPTAVGTSIDALAVFVNKDNPLESITSEQIDSVFSSTYRKGGTPITEWSQLGLEGSLGGRALSLYGRNSASGTYGFFKKVALAGGDFSSSVKEQPGSSSVVQGIGSDLAGIGYSGIGYTTSGVKAIQIDGIEPTAENCLDGSYPLARQLFVYVNRDPREPMDKLTYEFLRFVLSKQGQEVVEKDGYYPLPAPIAEQILNSLK</sequence>
<comment type="function">
    <text evidence="4">Involved in the system for phosphate transport across the cytoplasmic membrane.</text>
</comment>
<dbReference type="Proteomes" id="UP001324993">
    <property type="component" value="Chromosome"/>
</dbReference>
<evidence type="ECO:0000256" key="1">
    <source>
        <dbReference type="ARBA" id="ARBA00008725"/>
    </source>
</evidence>
<organism evidence="6 7">
    <name type="scientific">Coraliomargarita algicola</name>
    <dbReference type="NCBI Taxonomy" id="3092156"/>
    <lineage>
        <taxon>Bacteria</taxon>
        <taxon>Pseudomonadati</taxon>
        <taxon>Verrucomicrobiota</taxon>
        <taxon>Opitutia</taxon>
        <taxon>Puniceicoccales</taxon>
        <taxon>Coraliomargaritaceae</taxon>
        <taxon>Coraliomargarita</taxon>
    </lineage>
</organism>
<dbReference type="PANTHER" id="PTHR30570:SF6">
    <property type="entry name" value="PHOSPHATE-BINDING PROTEIN PSTS"/>
    <property type="match status" value="1"/>
</dbReference>
<dbReference type="SUPFAM" id="SSF53850">
    <property type="entry name" value="Periplasmic binding protein-like II"/>
    <property type="match status" value="1"/>
</dbReference>
<reference evidence="6 7" key="1">
    <citation type="submission" date="2023-11" db="EMBL/GenBank/DDBJ databases">
        <title>Coraliomargarita sp. nov., isolated from marine algae.</title>
        <authorList>
            <person name="Lee J.K."/>
            <person name="Baek J.H."/>
            <person name="Kim J.M."/>
            <person name="Choi D.G."/>
            <person name="Jeon C.O."/>
        </authorList>
    </citation>
    <scope>NUCLEOTIDE SEQUENCE [LARGE SCALE GENOMIC DNA]</scope>
    <source>
        <strain evidence="6 7">J2-16</strain>
    </source>
</reference>
<keyword evidence="3 4" id="KW-0732">Signal</keyword>
<dbReference type="InterPro" id="IPR011862">
    <property type="entry name" value="Phos-bd"/>
</dbReference>
<keyword evidence="4" id="KW-0592">Phosphate transport</keyword>
<dbReference type="Pfam" id="PF12849">
    <property type="entry name" value="PBP_like_2"/>
    <property type="match status" value="1"/>
</dbReference>
<accession>A0ABZ0RFK1</accession>
<keyword evidence="2 4" id="KW-0813">Transport</keyword>
<feature type="signal peptide" evidence="4">
    <location>
        <begin position="1"/>
        <end position="26"/>
    </location>
</feature>
<protein>
    <recommendedName>
        <fullName evidence="4">Phosphate-binding protein</fullName>
    </recommendedName>
</protein>
<keyword evidence="7" id="KW-1185">Reference proteome</keyword>
<dbReference type="NCBIfam" id="TIGR02136">
    <property type="entry name" value="ptsS_2"/>
    <property type="match status" value="1"/>
</dbReference>
<dbReference type="Gene3D" id="3.40.190.10">
    <property type="entry name" value="Periplasmic binding protein-like II"/>
    <property type="match status" value="2"/>
</dbReference>
<dbReference type="InterPro" id="IPR050811">
    <property type="entry name" value="Phosphate_ABC_transporter"/>
</dbReference>
<evidence type="ECO:0000313" key="7">
    <source>
        <dbReference type="Proteomes" id="UP001324993"/>
    </source>
</evidence>
<evidence type="ECO:0000256" key="3">
    <source>
        <dbReference type="ARBA" id="ARBA00022729"/>
    </source>
</evidence>
<dbReference type="CDD" id="cd13653">
    <property type="entry name" value="PBP2_phosphate_like_1"/>
    <property type="match status" value="1"/>
</dbReference>